<feature type="compositionally biased region" description="Basic residues" evidence="1">
    <location>
        <begin position="106"/>
        <end position="118"/>
    </location>
</feature>
<dbReference type="EMBL" id="MK224498">
    <property type="protein sequence ID" value="QAU05111.1"/>
    <property type="molecule type" value="Genomic_DNA"/>
</dbReference>
<dbReference type="Proteomes" id="UP000289163">
    <property type="component" value="Segment"/>
</dbReference>
<accession>A0A410T7Z1</accession>
<proteinExistence type="predicted"/>
<evidence type="ECO:0000313" key="3">
    <source>
        <dbReference type="Proteomes" id="UP000289163"/>
    </source>
</evidence>
<sequence length="118" mass="13445">MLFKFHGGYHLITSELVNDLQYTLNREFVNMLLHQIGDSALMGSTPLCHFPLSQPRLSDVVCSNNHYSFLEILDRIIHVSPPYCSALLCHRILGIERSQTDPSSGRPRKPLLQKSRLV</sequence>
<name>A0A410T7Z1_9CAUD</name>
<feature type="region of interest" description="Disordered" evidence="1">
    <location>
        <begin position="98"/>
        <end position="118"/>
    </location>
</feature>
<protein>
    <submittedName>
        <fullName evidence="2">Uncharacterized protein</fullName>
    </submittedName>
</protein>
<evidence type="ECO:0000256" key="1">
    <source>
        <dbReference type="SAM" id="MobiDB-lite"/>
    </source>
</evidence>
<keyword evidence="3" id="KW-1185">Reference proteome</keyword>
<evidence type="ECO:0000313" key="2">
    <source>
        <dbReference type="EMBL" id="QAU05111.1"/>
    </source>
</evidence>
<reference evidence="2 3" key="1">
    <citation type="submission" date="2018-11" db="EMBL/GenBank/DDBJ databases">
        <authorList>
            <person name="Teng T."/>
        </authorList>
    </citation>
    <scope>NUCLEOTIDE SEQUENCE [LARGE SCALE GENOMIC DNA]</scope>
</reference>
<gene>
    <name evidence="2" type="ORF">Henu5_gp82</name>
</gene>
<organism evidence="2 3">
    <name type="scientific">Pseudomonas phage Henu5</name>
    <dbReference type="NCBI Taxonomy" id="2499902"/>
    <lineage>
        <taxon>Viruses</taxon>
        <taxon>Duplodnaviria</taxon>
        <taxon>Heunggongvirae</taxon>
        <taxon>Uroviricota</taxon>
        <taxon>Caudoviricetes</taxon>
        <taxon>Vandenendeviridae</taxon>
        <taxon>Skurskavirinae</taxon>
        <taxon>Pakpunavirus</taxon>
        <taxon>Pakpunavirus Henu5</taxon>
    </lineage>
</organism>